<organism evidence="2 4">
    <name type="scientific">Orrella dioscoreae</name>
    <dbReference type="NCBI Taxonomy" id="1851544"/>
    <lineage>
        <taxon>Bacteria</taxon>
        <taxon>Pseudomonadati</taxon>
        <taxon>Pseudomonadota</taxon>
        <taxon>Betaproteobacteria</taxon>
        <taxon>Burkholderiales</taxon>
        <taxon>Alcaligenaceae</taxon>
        <taxon>Orrella</taxon>
    </lineage>
</organism>
<keyword evidence="4" id="KW-1185">Reference proteome</keyword>
<feature type="chain" id="PRO_5015062532" evidence="1">
    <location>
        <begin position="27"/>
        <end position="439"/>
    </location>
</feature>
<protein>
    <submittedName>
        <fullName evidence="2">Uncharacterized protein</fullName>
    </submittedName>
</protein>
<gene>
    <name evidence="2" type="ORF">ODI_01338</name>
    <name evidence="3" type="ORF">ODI_R3929</name>
</gene>
<dbReference type="RefSeq" id="WP_067754152.1">
    <property type="nucleotide sequence ID" value="NZ_LT907988.1"/>
</dbReference>
<evidence type="ECO:0000313" key="2">
    <source>
        <dbReference type="EMBL" id="SBT25711.1"/>
    </source>
</evidence>
<proteinExistence type="predicted"/>
<dbReference type="KEGG" id="odi:ODI_R3929"/>
<dbReference type="OrthoDB" id="8666509at2"/>
<dbReference type="Proteomes" id="UP000078558">
    <property type="component" value="Chromosome I"/>
</dbReference>
<dbReference type="EMBL" id="FLRC01000022">
    <property type="protein sequence ID" value="SBT25711.1"/>
    <property type="molecule type" value="Genomic_DNA"/>
</dbReference>
<feature type="signal peptide" evidence="1">
    <location>
        <begin position="1"/>
        <end position="26"/>
    </location>
</feature>
<evidence type="ECO:0000256" key="1">
    <source>
        <dbReference type="SAM" id="SignalP"/>
    </source>
</evidence>
<evidence type="ECO:0000313" key="3">
    <source>
        <dbReference type="EMBL" id="SOE52112.1"/>
    </source>
</evidence>
<sequence length="439" mass="48311">MPALFRTFALRAVLAASCLAGTPVSASDGQVLLPLSPEPGVSARIEKQGPDYVLIQPDGASLPLLSEDDVEEGAGPDFDALDYDFDGHPDVSLSLRAGMVNLAYAIWRYDPGAKAYVPFEVPESIQERQNGKGLWHVERLVARRTLRSSCRGGPRWHADLLRVEPGGVMWLAGQTREPEETFQWPYFGKPALGVMYDRQGTVLTEAVLPSGDGGAPAQWQVPVPRLALYSAPDEQAVTPGYLVEGDRTTLLAFRGEAWMQIGYEGKAGRIVRWVSLKDAYDLARRYDASAAPLAPLTLWAMDYRDAVDEPDYYRNLFTLLVDHKGESDIDIYGAEIHLIFTGADGASTVHKLYDLSTLSLKPGETRTLDDNPIERHDERHVIFHAAEEGQAYVPFFPPGLAPGRYRVRPVLTAPSLPGPVYARDPIEIDYPPTLPSTAE</sequence>
<dbReference type="AlphaFoldDB" id="A0A1C3K2I3"/>
<evidence type="ECO:0000313" key="4">
    <source>
        <dbReference type="Proteomes" id="UP000078558"/>
    </source>
</evidence>
<keyword evidence="1" id="KW-0732">Signal</keyword>
<reference evidence="3 4" key="2">
    <citation type="submission" date="2017-08" db="EMBL/GenBank/DDBJ databases">
        <authorList>
            <person name="de Groot N.N."/>
        </authorList>
    </citation>
    <scope>NUCLEOTIDE SEQUENCE [LARGE SCALE GENOMIC DNA]</scope>
    <source>
        <strain evidence="3">Orrdi1</strain>
    </source>
</reference>
<dbReference type="EMBL" id="LT907988">
    <property type="protein sequence ID" value="SOE52112.1"/>
    <property type="molecule type" value="Genomic_DNA"/>
</dbReference>
<name>A0A1C3K2I3_9BURK</name>
<dbReference type="STRING" id="1851544.ODI_01338"/>
<accession>A0A1C3K2I3</accession>
<reference evidence="2 4" key="1">
    <citation type="submission" date="2016-06" db="EMBL/GenBank/DDBJ databases">
        <authorList>
            <person name="Kjaerup R.B."/>
            <person name="Dalgaard T.S."/>
            <person name="Juul-Madsen H.R."/>
        </authorList>
    </citation>
    <scope>NUCLEOTIDE SEQUENCE [LARGE SCALE GENOMIC DNA]</scope>
    <source>
        <strain evidence="2">Orrdi1</strain>
    </source>
</reference>